<dbReference type="STRING" id="3821.A0A151RJY9"/>
<dbReference type="Pfam" id="PF03936">
    <property type="entry name" value="Terpene_synth_C"/>
    <property type="match status" value="1"/>
</dbReference>
<keyword evidence="4" id="KW-0456">Lyase</keyword>
<dbReference type="SFLD" id="SFLDS00005">
    <property type="entry name" value="Isoprenoid_Synthase_Type_I"/>
    <property type="match status" value="1"/>
</dbReference>
<dbReference type="InterPro" id="IPR008949">
    <property type="entry name" value="Isoprenoid_synthase_dom_sf"/>
</dbReference>
<dbReference type="EMBL" id="KQ483695">
    <property type="protein sequence ID" value="KYP42871.1"/>
    <property type="molecule type" value="Genomic_DNA"/>
</dbReference>
<evidence type="ECO:0000259" key="6">
    <source>
        <dbReference type="Pfam" id="PF03936"/>
    </source>
</evidence>
<proteinExistence type="predicted"/>
<dbReference type="PANTHER" id="PTHR31225:SF241">
    <property type="entry name" value="TERPENE SYNTHASE FAMILY, METAL-BINDING DOMAIN PROTEIN"/>
    <property type="match status" value="1"/>
</dbReference>
<keyword evidence="2" id="KW-0479">Metal-binding</keyword>
<feature type="domain" description="Terpene synthase N-terminal" evidence="5">
    <location>
        <begin position="12"/>
        <end position="173"/>
    </location>
</feature>
<dbReference type="AlphaFoldDB" id="A0A151RJY9"/>
<evidence type="ECO:0000313" key="8">
    <source>
        <dbReference type="Proteomes" id="UP000075243"/>
    </source>
</evidence>
<dbReference type="CDD" id="cd00684">
    <property type="entry name" value="Terpene_cyclase_plant_C1"/>
    <property type="match status" value="1"/>
</dbReference>
<dbReference type="InterPro" id="IPR036965">
    <property type="entry name" value="Terpene_synth_N_sf"/>
</dbReference>
<dbReference type="Gene3D" id="1.50.10.130">
    <property type="entry name" value="Terpene synthase, N-terminal domain"/>
    <property type="match status" value="1"/>
</dbReference>
<dbReference type="GO" id="GO:0010333">
    <property type="term" value="F:terpene synthase activity"/>
    <property type="evidence" value="ECO:0007669"/>
    <property type="project" value="InterPro"/>
</dbReference>
<dbReference type="InterPro" id="IPR044814">
    <property type="entry name" value="Terpene_cyclase_plant_C1"/>
</dbReference>
<dbReference type="SUPFAM" id="SSF48576">
    <property type="entry name" value="Terpenoid synthases"/>
    <property type="match status" value="1"/>
</dbReference>
<evidence type="ECO:0000259" key="5">
    <source>
        <dbReference type="Pfam" id="PF01397"/>
    </source>
</evidence>
<dbReference type="FunFam" id="1.50.10.130:FF:000001">
    <property type="entry name" value="Isoprene synthase, chloroplastic"/>
    <property type="match status" value="1"/>
</dbReference>
<dbReference type="GO" id="GO:0009611">
    <property type="term" value="P:response to wounding"/>
    <property type="evidence" value="ECO:0007669"/>
    <property type="project" value="UniProtKB-ARBA"/>
</dbReference>
<reference evidence="7" key="1">
    <citation type="journal article" date="2012" name="Nat. Biotechnol.">
        <title>Draft genome sequence of pigeonpea (Cajanus cajan), an orphan legume crop of resource-poor farmers.</title>
        <authorList>
            <person name="Varshney R.K."/>
            <person name="Chen W."/>
            <person name="Li Y."/>
            <person name="Bharti A.K."/>
            <person name="Saxena R.K."/>
            <person name="Schlueter J.A."/>
            <person name="Donoghue M.T."/>
            <person name="Azam S."/>
            <person name="Fan G."/>
            <person name="Whaley A.M."/>
            <person name="Farmer A.D."/>
            <person name="Sheridan J."/>
            <person name="Iwata A."/>
            <person name="Tuteja R."/>
            <person name="Penmetsa R.V."/>
            <person name="Wu W."/>
            <person name="Upadhyaya H.D."/>
            <person name="Yang S.P."/>
            <person name="Shah T."/>
            <person name="Saxena K.B."/>
            <person name="Michael T."/>
            <person name="McCombie W.R."/>
            <person name="Yang B."/>
            <person name="Zhang G."/>
            <person name="Yang H."/>
            <person name="Wang J."/>
            <person name="Spillane C."/>
            <person name="Cook D.R."/>
            <person name="May G.D."/>
            <person name="Xu X."/>
            <person name="Jackson S.A."/>
        </authorList>
    </citation>
    <scope>NUCLEOTIDE SEQUENCE [LARGE SCALE GENOMIC DNA]</scope>
</reference>
<dbReference type="GO" id="GO:0000287">
    <property type="term" value="F:magnesium ion binding"/>
    <property type="evidence" value="ECO:0007669"/>
    <property type="project" value="InterPro"/>
</dbReference>
<dbReference type="GO" id="GO:0016102">
    <property type="term" value="P:diterpenoid biosynthetic process"/>
    <property type="evidence" value="ECO:0007669"/>
    <property type="project" value="InterPro"/>
</dbReference>
<dbReference type="SFLD" id="SFLDG01019">
    <property type="entry name" value="Terpene_Cyclase_Like_1_C_Termi"/>
    <property type="match status" value="1"/>
</dbReference>
<dbReference type="Pfam" id="PF01397">
    <property type="entry name" value="Terpene_synth"/>
    <property type="match status" value="1"/>
</dbReference>
<dbReference type="PANTHER" id="PTHR31225">
    <property type="entry name" value="OS04G0344100 PROTEIN-RELATED"/>
    <property type="match status" value="1"/>
</dbReference>
<evidence type="ECO:0000256" key="2">
    <source>
        <dbReference type="ARBA" id="ARBA00022723"/>
    </source>
</evidence>
<evidence type="ECO:0000256" key="1">
    <source>
        <dbReference type="ARBA" id="ARBA00001946"/>
    </source>
</evidence>
<feature type="domain" description="Terpene synthase metal-binding" evidence="6">
    <location>
        <begin position="230"/>
        <end position="468"/>
    </location>
</feature>
<gene>
    <name evidence="7" type="ORF">KK1_035685</name>
</gene>
<evidence type="ECO:0000256" key="4">
    <source>
        <dbReference type="ARBA" id="ARBA00023239"/>
    </source>
</evidence>
<dbReference type="GO" id="GO:0080027">
    <property type="term" value="P:response to herbivore"/>
    <property type="evidence" value="ECO:0007669"/>
    <property type="project" value="UniProtKB-ARBA"/>
</dbReference>
<dbReference type="Gramene" id="C.cajan_35605.t">
    <property type="protein sequence ID" value="C.cajan_35605.t"/>
    <property type="gene ID" value="C.cajan_35605"/>
</dbReference>
<organism evidence="7 8">
    <name type="scientific">Cajanus cajan</name>
    <name type="common">Pigeon pea</name>
    <name type="synonym">Cajanus indicus</name>
    <dbReference type="NCBI Taxonomy" id="3821"/>
    <lineage>
        <taxon>Eukaryota</taxon>
        <taxon>Viridiplantae</taxon>
        <taxon>Streptophyta</taxon>
        <taxon>Embryophyta</taxon>
        <taxon>Tracheophyta</taxon>
        <taxon>Spermatophyta</taxon>
        <taxon>Magnoliopsida</taxon>
        <taxon>eudicotyledons</taxon>
        <taxon>Gunneridae</taxon>
        <taxon>Pentapetalae</taxon>
        <taxon>rosids</taxon>
        <taxon>fabids</taxon>
        <taxon>Fabales</taxon>
        <taxon>Fabaceae</taxon>
        <taxon>Papilionoideae</taxon>
        <taxon>50 kb inversion clade</taxon>
        <taxon>NPAAA clade</taxon>
        <taxon>indigoferoid/millettioid clade</taxon>
        <taxon>Phaseoleae</taxon>
        <taxon>Cajanus</taxon>
    </lineage>
</organism>
<keyword evidence="8" id="KW-1185">Reference proteome</keyword>
<evidence type="ECO:0000256" key="3">
    <source>
        <dbReference type="ARBA" id="ARBA00022842"/>
    </source>
</evidence>
<keyword evidence="3" id="KW-0460">Magnesium</keyword>
<evidence type="ECO:0000313" key="7">
    <source>
        <dbReference type="EMBL" id="KYP42871.1"/>
    </source>
</evidence>
<dbReference type="InterPro" id="IPR005630">
    <property type="entry name" value="Terpene_synthase_metal-bd"/>
</dbReference>
<dbReference type="InterPro" id="IPR034741">
    <property type="entry name" value="Terpene_cyclase-like_1_C"/>
</dbReference>
<dbReference type="FunFam" id="1.10.600.10:FF:000007">
    <property type="entry name" value="Isoprene synthase, chloroplastic"/>
    <property type="match status" value="1"/>
</dbReference>
<dbReference type="InterPro" id="IPR050148">
    <property type="entry name" value="Terpene_synthase-like"/>
</dbReference>
<dbReference type="SUPFAM" id="SSF48239">
    <property type="entry name" value="Terpenoid cyclases/Protein prenyltransferases"/>
    <property type="match status" value="1"/>
</dbReference>
<dbReference type="InterPro" id="IPR008930">
    <property type="entry name" value="Terpenoid_cyclase/PrenylTrfase"/>
</dbReference>
<protein>
    <submittedName>
        <fullName evidence="7">(+)-delta-cadinene synthase isozyme A</fullName>
    </submittedName>
</protein>
<dbReference type="Proteomes" id="UP000075243">
    <property type="component" value="Unassembled WGS sequence"/>
</dbReference>
<comment type="cofactor">
    <cofactor evidence="1">
        <name>Mg(2+)</name>
        <dbReference type="ChEBI" id="CHEBI:18420"/>
    </cofactor>
</comment>
<name>A0A151RJY9_CAJCA</name>
<accession>A0A151RJY9</accession>
<dbReference type="OMA" id="RWHISAM"/>
<dbReference type="InterPro" id="IPR001906">
    <property type="entry name" value="Terpene_synth_N"/>
</dbReference>
<dbReference type="Gene3D" id="1.10.600.10">
    <property type="entry name" value="Farnesyl Diphosphate Synthase"/>
    <property type="match status" value="1"/>
</dbReference>
<sequence>MKLYLQCQGVSYNVKQQAQNLKEEVKMMFQSLNQNIMQKLNFIDSIQRFGISYHFEKEINQALEQIYNTCTKNNIIIIEDENHHFLALLFRLLRQQGYQISSNVFNKFKNKQGNFNETLANDIQGLCSLYEASQLRTHGDDILEEAYDFSNAQLMSLANQLSPSLVAQINHCLRKPFNKSVRRFETRYHMSLYEEDPSHRETLLAFANVDFHILQKMYLKEIGIITKWWKKSNLVKKVPYARDRLVESFVWSLAFSDIPEYSKARMFQAKLMAVVTMLDDTYDAYGTFQELEIFSEAIQRWDITAIGSLPECMKAVFDAIIELCEEMELETTESGKSSFMVPRFKQAVSKLVKGYMIEAKWCHEGLIPTYEEYKVNGVLTSIFTLLMSSFIGLGEYGTKEVFDWIFSDPNIINAVSLIGRLLNDTSSHKFEQRRDHVASSVECCMKQYDISYREAYNFIRKDVEEYWKVINEECLRSNDIPKSVLDCVVNYARISEVCYGNHQDNYTNGGLKDYVSSLLLDPVRIDQHQ</sequence>